<dbReference type="InterPro" id="IPR053927">
    <property type="entry name" value="FlgK_helical"/>
</dbReference>
<evidence type="ECO:0000259" key="8">
    <source>
        <dbReference type="Pfam" id="PF06429"/>
    </source>
</evidence>
<evidence type="ECO:0000256" key="6">
    <source>
        <dbReference type="ARBA" id="ARBA00023143"/>
    </source>
</evidence>
<keyword evidence="5 7" id="KW-0964">Secreted</keyword>
<evidence type="ECO:0000256" key="2">
    <source>
        <dbReference type="ARBA" id="ARBA00004613"/>
    </source>
</evidence>
<keyword evidence="10" id="KW-0969">Cilium</keyword>
<dbReference type="Pfam" id="PF06429">
    <property type="entry name" value="Flg_bbr_C"/>
    <property type="match status" value="1"/>
</dbReference>
<feature type="domain" description="Flagellar hook-associated protein FlgK helical" evidence="9">
    <location>
        <begin position="97"/>
        <end position="311"/>
    </location>
</feature>
<dbReference type="AlphaFoldDB" id="A0A2N5D284"/>
<keyword evidence="10" id="KW-0966">Cell projection</keyword>
<name>A0A2N5D284_9CAUL</name>
<feature type="domain" description="Flagellar basal-body/hook protein C-terminal" evidence="8">
    <location>
        <begin position="536"/>
        <end position="573"/>
    </location>
</feature>
<dbReference type="Proteomes" id="UP000234479">
    <property type="component" value="Unassembled WGS sequence"/>
</dbReference>
<dbReference type="PANTHER" id="PTHR30033:SF1">
    <property type="entry name" value="FLAGELLAR HOOK-ASSOCIATED PROTEIN 1"/>
    <property type="match status" value="1"/>
</dbReference>
<sequence>MSLSSIISSASSALSTAQMQIAVANANVANADDLTYSKKTVSTTATTALNSASSATVQRAADTYLAKTVVKTAAASGYAFTIDTYMQSYDAALGSVDSGDDLSSLLDAFSSALTALSASADSDTAKAATVSAASDLAAGISSLSASIQDLRTQANAEIATTVDTINSTLSTLASLNDQIVSVTAQGGDVTALQDQRDAALTTLSGLIGVNSYTTSDNRLVVYTTGGDQLLGTTAAKLSYTASSALSSTSAYPNSISGITLNGKDVTASLDSGQLGALVTLRDKTLVDEQAKLDALASTLISQVNAISNAGSATPAPNALTSASTVSGDDAFSATGTLRVAVVDSSGSTVSTQDIDLSAYSTLADLVSALDAMDGLSASIGSDGKLSITADSSANGVALGDIGASVGASAQGFSDYFGFNDLFSGSTAADIAVSSRLSGDYSLLATAALDTSTTLAAGDRALSTSDSATIDKLSSMLSGTLSFAAAGDQAAKTVSLSSYASSFVSGAATLVSNASSGAASALSTYEAATTRLQNTTAVNVDEELALLTTYQSQYEANAQLVSMVQELFDTLIQMVN</sequence>
<protein>
    <recommendedName>
        <fullName evidence="4 7">Flagellar hook-associated protein 1</fullName>
        <shortName evidence="7">HAP1</shortName>
    </recommendedName>
</protein>
<dbReference type="InterPro" id="IPR002371">
    <property type="entry name" value="FlgK"/>
</dbReference>
<dbReference type="PRINTS" id="PR01005">
    <property type="entry name" value="FLGHOOKAP1"/>
</dbReference>
<dbReference type="Pfam" id="PF22638">
    <property type="entry name" value="FlgK_D1"/>
    <property type="match status" value="1"/>
</dbReference>
<dbReference type="PANTHER" id="PTHR30033">
    <property type="entry name" value="FLAGELLAR HOOK-ASSOCIATED PROTEIN 1"/>
    <property type="match status" value="1"/>
</dbReference>
<dbReference type="EMBL" id="PJRS01000046">
    <property type="protein sequence ID" value="PLR20141.1"/>
    <property type="molecule type" value="Genomic_DNA"/>
</dbReference>
<keyword evidence="10" id="KW-0282">Flagellum</keyword>
<dbReference type="RefSeq" id="WP_101720061.1">
    <property type="nucleotide sequence ID" value="NZ_PJRS01000046.1"/>
</dbReference>
<comment type="caution">
    <text evidence="10">The sequence shown here is derived from an EMBL/GenBank/DDBJ whole genome shotgun (WGS) entry which is preliminary data.</text>
</comment>
<keyword evidence="6 7" id="KW-0975">Bacterial flagellum</keyword>
<reference evidence="10 11" key="1">
    <citation type="submission" date="2017-12" db="EMBL/GenBank/DDBJ databases">
        <title>The genome sequence of Caulobacter sp. 410.</title>
        <authorList>
            <person name="Gao J."/>
            <person name="Mao X."/>
            <person name="Sun J."/>
        </authorList>
    </citation>
    <scope>NUCLEOTIDE SEQUENCE [LARGE SCALE GENOMIC DNA]</scope>
    <source>
        <strain evidence="10 11">410</strain>
    </source>
</reference>
<evidence type="ECO:0000256" key="5">
    <source>
        <dbReference type="ARBA" id="ARBA00022525"/>
    </source>
</evidence>
<dbReference type="InterPro" id="IPR010930">
    <property type="entry name" value="Flg_bb/hook_C_dom"/>
</dbReference>
<evidence type="ECO:0000313" key="11">
    <source>
        <dbReference type="Proteomes" id="UP000234479"/>
    </source>
</evidence>
<evidence type="ECO:0000256" key="1">
    <source>
        <dbReference type="ARBA" id="ARBA00004365"/>
    </source>
</evidence>
<gene>
    <name evidence="7 10" type="primary">flgK</name>
    <name evidence="10" type="ORF">SGCZBJ_21940</name>
</gene>
<dbReference type="GO" id="GO:0005576">
    <property type="term" value="C:extracellular region"/>
    <property type="evidence" value="ECO:0007669"/>
    <property type="project" value="UniProtKB-SubCell"/>
</dbReference>
<accession>A0A2N5D284</accession>
<organism evidence="10 11">
    <name type="scientific">Caulobacter zeae</name>
    <dbReference type="NCBI Taxonomy" id="2055137"/>
    <lineage>
        <taxon>Bacteria</taxon>
        <taxon>Pseudomonadati</taxon>
        <taxon>Pseudomonadota</taxon>
        <taxon>Alphaproteobacteria</taxon>
        <taxon>Caulobacterales</taxon>
        <taxon>Caulobacteraceae</taxon>
        <taxon>Caulobacter</taxon>
    </lineage>
</organism>
<proteinExistence type="inferred from homology"/>
<dbReference type="GO" id="GO:0005198">
    <property type="term" value="F:structural molecule activity"/>
    <property type="evidence" value="ECO:0007669"/>
    <property type="project" value="UniProtKB-UniRule"/>
</dbReference>
<dbReference type="NCBIfam" id="TIGR02492">
    <property type="entry name" value="flgK_ends"/>
    <property type="match status" value="1"/>
</dbReference>
<dbReference type="SUPFAM" id="SSF64518">
    <property type="entry name" value="Phase 1 flagellin"/>
    <property type="match status" value="1"/>
</dbReference>
<evidence type="ECO:0000259" key="9">
    <source>
        <dbReference type="Pfam" id="PF22638"/>
    </source>
</evidence>
<comment type="subcellular location">
    <subcellularLocation>
        <location evidence="1 7">Bacterial flagellum</location>
    </subcellularLocation>
    <subcellularLocation>
        <location evidence="2 7">Secreted</location>
    </subcellularLocation>
</comment>
<dbReference type="GO" id="GO:0009424">
    <property type="term" value="C:bacterial-type flagellum hook"/>
    <property type="evidence" value="ECO:0007669"/>
    <property type="project" value="UniProtKB-UniRule"/>
</dbReference>
<evidence type="ECO:0000256" key="4">
    <source>
        <dbReference type="ARBA" id="ARBA00016244"/>
    </source>
</evidence>
<dbReference type="OrthoDB" id="7181295at2"/>
<keyword evidence="11" id="KW-1185">Reference proteome</keyword>
<evidence type="ECO:0000256" key="3">
    <source>
        <dbReference type="ARBA" id="ARBA00009677"/>
    </source>
</evidence>
<evidence type="ECO:0000313" key="10">
    <source>
        <dbReference type="EMBL" id="PLR20141.1"/>
    </source>
</evidence>
<evidence type="ECO:0000256" key="7">
    <source>
        <dbReference type="RuleBase" id="RU362065"/>
    </source>
</evidence>
<comment type="similarity">
    <text evidence="3 7">Belongs to the flagella basal body rod proteins family.</text>
</comment>
<dbReference type="GO" id="GO:0044780">
    <property type="term" value="P:bacterial-type flagellum assembly"/>
    <property type="evidence" value="ECO:0007669"/>
    <property type="project" value="InterPro"/>
</dbReference>